<proteinExistence type="predicted"/>
<evidence type="ECO:0000313" key="3">
    <source>
        <dbReference type="EMBL" id="MFC6786302.1"/>
    </source>
</evidence>
<dbReference type="InterPro" id="IPR058929">
    <property type="entry name" value="Ig_halo"/>
</dbReference>
<feature type="domain" description="Ig-like" evidence="2">
    <location>
        <begin position="73"/>
        <end position="148"/>
    </location>
</feature>
<dbReference type="Proteomes" id="UP001596443">
    <property type="component" value="Unassembled WGS sequence"/>
</dbReference>
<gene>
    <name evidence="3" type="ORF">ACFQFD_09970</name>
</gene>
<comment type="caution">
    <text evidence="3">The sequence shown here is derived from an EMBL/GenBank/DDBJ whole genome shotgun (WGS) entry which is preliminary data.</text>
</comment>
<evidence type="ECO:0000313" key="4">
    <source>
        <dbReference type="Proteomes" id="UP001596443"/>
    </source>
</evidence>
<dbReference type="Pfam" id="PF25942">
    <property type="entry name" value="Ig_halo"/>
    <property type="match status" value="2"/>
</dbReference>
<feature type="region of interest" description="Disordered" evidence="1">
    <location>
        <begin position="18"/>
        <end position="54"/>
    </location>
</feature>
<sequence>MFRRSFLLAGAAALAGCSSAGSDGNGQTVNPALRETPTASPTPTPEPTAYGAGDADALDRARSVVVSNRLVRSESISLRIDADGTDVLSRVLTVPAAETVTISGVLGAARTYTVSVRTADNRRRAVEWTPGPGGDDLAIDLDGGVGVRDAYPSSAARSFVEGSTGGLLASTTTGGAVLVVDAPEEGGRVRITASDGDGAAGVDLRVPSGSRVPVPLSVPRGRIAVAAETDGGVDRREWRPSEEGPLYCLLGSAPRLVCDLLIRDLFVENATDADAVVGVRVRADGERVVDRTVYAAAGADARIPTAVPPAGAIRVAATVDGEERRWTPARCPARGPIVVRVADGGVEIGSRSVEAMTATLTPSQTESA</sequence>
<reference evidence="3 4" key="1">
    <citation type="journal article" date="2019" name="Int. J. Syst. Evol. Microbiol.">
        <title>The Global Catalogue of Microorganisms (GCM) 10K type strain sequencing project: providing services to taxonomists for standard genome sequencing and annotation.</title>
        <authorList>
            <consortium name="The Broad Institute Genomics Platform"/>
            <consortium name="The Broad Institute Genome Sequencing Center for Infectious Disease"/>
            <person name="Wu L."/>
            <person name="Ma J."/>
        </authorList>
    </citation>
    <scope>NUCLEOTIDE SEQUENCE [LARGE SCALE GENOMIC DNA]</scope>
    <source>
        <strain evidence="3 4">SYNS20</strain>
    </source>
</reference>
<name>A0ABD5TA82_9EURY</name>
<evidence type="ECO:0000259" key="2">
    <source>
        <dbReference type="Pfam" id="PF25942"/>
    </source>
</evidence>
<accession>A0ABD5TA82</accession>
<dbReference type="RefSeq" id="WP_284063099.1">
    <property type="nucleotide sequence ID" value="NZ_CP126158.1"/>
</dbReference>
<protein>
    <recommendedName>
        <fullName evidence="2">Ig-like domain-containing protein</fullName>
    </recommendedName>
</protein>
<dbReference type="GeneID" id="81209372"/>
<organism evidence="3 4">
    <name type="scientific">Halobaculum halobium</name>
    <dbReference type="NCBI Taxonomy" id="3032281"/>
    <lineage>
        <taxon>Archaea</taxon>
        <taxon>Methanobacteriati</taxon>
        <taxon>Methanobacteriota</taxon>
        <taxon>Stenosarchaea group</taxon>
        <taxon>Halobacteria</taxon>
        <taxon>Halobacteriales</taxon>
        <taxon>Haloferacaceae</taxon>
        <taxon>Halobaculum</taxon>
    </lineage>
</organism>
<dbReference type="AlphaFoldDB" id="A0ABD5TA82"/>
<dbReference type="PROSITE" id="PS51257">
    <property type="entry name" value="PROKAR_LIPOPROTEIN"/>
    <property type="match status" value="1"/>
</dbReference>
<keyword evidence="4" id="KW-1185">Reference proteome</keyword>
<dbReference type="EMBL" id="JBHSWX010000012">
    <property type="protein sequence ID" value="MFC6786302.1"/>
    <property type="molecule type" value="Genomic_DNA"/>
</dbReference>
<evidence type="ECO:0000256" key="1">
    <source>
        <dbReference type="SAM" id="MobiDB-lite"/>
    </source>
</evidence>
<feature type="domain" description="Ig-like" evidence="2">
    <location>
        <begin position="277"/>
        <end position="350"/>
    </location>
</feature>